<proteinExistence type="predicted"/>
<dbReference type="InterPro" id="IPR023614">
    <property type="entry name" value="Porin_dom_sf"/>
</dbReference>
<dbReference type="EMBL" id="QFOD01000024">
    <property type="protein sequence ID" value="PZP28260.1"/>
    <property type="molecule type" value="Genomic_DNA"/>
</dbReference>
<dbReference type="Gene3D" id="2.40.160.10">
    <property type="entry name" value="Porin"/>
    <property type="match status" value="1"/>
</dbReference>
<gene>
    <name evidence="12" type="ORF">DI603_19935</name>
</gene>
<evidence type="ECO:0000313" key="13">
    <source>
        <dbReference type="Proteomes" id="UP000249633"/>
    </source>
</evidence>
<evidence type="ECO:0000256" key="7">
    <source>
        <dbReference type="ARBA" id="ARBA00023065"/>
    </source>
</evidence>
<evidence type="ECO:0000256" key="3">
    <source>
        <dbReference type="ARBA" id="ARBA00022448"/>
    </source>
</evidence>
<dbReference type="PANTHER" id="PTHR34501:SF9">
    <property type="entry name" value="MAJOR OUTER MEMBRANE PROTEIN P.IA"/>
    <property type="match status" value="1"/>
</dbReference>
<dbReference type="GO" id="GO:0006811">
    <property type="term" value="P:monoatomic ion transport"/>
    <property type="evidence" value="ECO:0007669"/>
    <property type="project" value="UniProtKB-KW"/>
</dbReference>
<keyword evidence="4" id="KW-1134">Transmembrane beta strand</keyword>
<evidence type="ECO:0000256" key="1">
    <source>
        <dbReference type="ARBA" id="ARBA00004571"/>
    </source>
</evidence>
<evidence type="ECO:0000256" key="10">
    <source>
        <dbReference type="ARBA" id="ARBA00023237"/>
    </source>
</evidence>
<keyword evidence="6" id="KW-0732">Signal</keyword>
<keyword evidence="7" id="KW-0406">Ion transport</keyword>
<reference evidence="12 13" key="1">
    <citation type="submission" date="2017-08" db="EMBL/GenBank/DDBJ databases">
        <title>Infants hospitalized years apart are colonized by the same room-sourced microbial strains.</title>
        <authorList>
            <person name="Brooks B."/>
            <person name="Olm M.R."/>
            <person name="Firek B.A."/>
            <person name="Baker R."/>
            <person name="Thomas B.C."/>
            <person name="Morowitz M.J."/>
            <person name="Banfield J.F."/>
        </authorList>
    </citation>
    <scope>NUCLEOTIDE SEQUENCE [LARGE SCALE GENOMIC DNA]</scope>
    <source>
        <strain evidence="12">S2_012_000_R2_81</strain>
    </source>
</reference>
<keyword evidence="8" id="KW-0626">Porin</keyword>
<protein>
    <submittedName>
        <fullName evidence="12">Porin</fullName>
    </submittedName>
</protein>
<dbReference type="AlphaFoldDB" id="A0A2W5DIM9"/>
<evidence type="ECO:0000256" key="6">
    <source>
        <dbReference type="ARBA" id="ARBA00022729"/>
    </source>
</evidence>
<organism evidence="12 13">
    <name type="scientific">Roseateles depolymerans</name>
    <dbReference type="NCBI Taxonomy" id="76731"/>
    <lineage>
        <taxon>Bacteria</taxon>
        <taxon>Pseudomonadati</taxon>
        <taxon>Pseudomonadota</taxon>
        <taxon>Betaproteobacteria</taxon>
        <taxon>Burkholderiales</taxon>
        <taxon>Sphaerotilaceae</taxon>
        <taxon>Roseateles</taxon>
    </lineage>
</organism>
<dbReference type="GO" id="GO:0046930">
    <property type="term" value="C:pore complex"/>
    <property type="evidence" value="ECO:0007669"/>
    <property type="project" value="UniProtKB-KW"/>
</dbReference>
<dbReference type="Proteomes" id="UP000249633">
    <property type="component" value="Unassembled WGS sequence"/>
</dbReference>
<evidence type="ECO:0000256" key="2">
    <source>
        <dbReference type="ARBA" id="ARBA00011233"/>
    </source>
</evidence>
<keyword evidence="5" id="KW-0812">Transmembrane</keyword>
<keyword evidence="9" id="KW-0472">Membrane</keyword>
<keyword evidence="3" id="KW-0813">Transport</keyword>
<comment type="caution">
    <text evidence="12">The sequence shown here is derived from an EMBL/GenBank/DDBJ whole genome shotgun (WGS) entry which is preliminary data.</text>
</comment>
<dbReference type="InterPro" id="IPR050298">
    <property type="entry name" value="Gram-neg_bact_OMP"/>
</dbReference>
<evidence type="ECO:0000313" key="12">
    <source>
        <dbReference type="EMBL" id="PZP28260.1"/>
    </source>
</evidence>
<dbReference type="GO" id="GO:0015288">
    <property type="term" value="F:porin activity"/>
    <property type="evidence" value="ECO:0007669"/>
    <property type="project" value="UniProtKB-KW"/>
</dbReference>
<dbReference type="InterPro" id="IPR033900">
    <property type="entry name" value="Gram_neg_porin_domain"/>
</dbReference>
<keyword evidence="10" id="KW-0998">Cell outer membrane</keyword>
<comment type="subunit">
    <text evidence="2">Homotrimer.</text>
</comment>
<name>A0A2W5DIM9_9BURK</name>
<dbReference type="PANTHER" id="PTHR34501">
    <property type="entry name" value="PROTEIN YDDL-RELATED"/>
    <property type="match status" value="1"/>
</dbReference>
<dbReference type="SUPFAM" id="SSF56935">
    <property type="entry name" value="Porins"/>
    <property type="match status" value="1"/>
</dbReference>
<evidence type="ECO:0000256" key="8">
    <source>
        <dbReference type="ARBA" id="ARBA00023114"/>
    </source>
</evidence>
<dbReference type="CDD" id="cd00342">
    <property type="entry name" value="gram_neg_porins"/>
    <property type="match status" value="1"/>
</dbReference>
<evidence type="ECO:0000256" key="5">
    <source>
        <dbReference type="ARBA" id="ARBA00022692"/>
    </source>
</evidence>
<evidence type="ECO:0000256" key="4">
    <source>
        <dbReference type="ARBA" id="ARBA00022452"/>
    </source>
</evidence>
<dbReference type="PRINTS" id="PR00184">
    <property type="entry name" value="NEISSPPORIN"/>
</dbReference>
<comment type="subcellular location">
    <subcellularLocation>
        <location evidence="1">Cell outer membrane</location>
        <topology evidence="1">Multi-pass membrane protein</topology>
    </subcellularLocation>
</comment>
<feature type="domain" description="Porin" evidence="11">
    <location>
        <begin position="2"/>
        <end position="320"/>
    </location>
</feature>
<accession>A0A2W5DIM9</accession>
<dbReference type="Pfam" id="PF13609">
    <property type="entry name" value="Porin_4"/>
    <property type="match status" value="1"/>
</dbReference>
<evidence type="ECO:0000259" key="11">
    <source>
        <dbReference type="Pfam" id="PF13609"/>
    </source>
</evidence>
<evidence type="ECO:0000256" key="9">
    <source>
        <dbReference type="ARBA" id="ARBA00023136"/>
    </source>
</evidence>
<sequence>MLVAAGTSAQAQSFVTIYGRLNVAVESVGSSRSAVSRRMTRETNNRSVLGFRGEEDLGGGLRALFQIEGSLAPDTGVGELANRDTRVGLSSPWGTVFIGVWGTPYLLSTSGMDPYYPTTAGYMALMGNGSGATVTNTSNRSSFDRRQQNSLQVWTPEWRGWSLRLAVSPNEGDVGLAGSHPRLWSGALNYDDGAWTLGLAHEVHRDYQGPGLDDSGSKLGLAYRWGSWRLALALEHLRYETAAGVLSRDSAYASATWQLGAGSVKLGLTQAGRGRGPAGARVGFIAAGAGTGAHQWTLGYDYALSKRTTLYAYASRLENQARAAYDLAINPLGVAAGEQPHVLSLGMRHYF</sequence>
<dbReference type="InterPro" id="IPR002299">
    <property type="entry name" value="Porin_Neis"/>
</dbReference>
<dbReference type="GO" id="GO:0009279">
    <property type="term" value="C:cell outer membrane"/>
    <property type="evidence" value="ECO:0007669"/>
    <property type="project" value="UniProtKB-SubCell"/>
</dbReference>